<evidence type="ECO:0000313" key="4">
    <source>
        <dbReference type="EMBL" id="KAF4718758.1"/>
    </source>
</evidence>
<dbReference type="Proteomes" id="UP000553632">
    <property type="component" value="Unassembled WGS sequence"/>
</dbReference>
<proteinExistence type="predicted"/>
<feature type="region of interest" description="Disordered" evidence="2">
    <location>
        <begin position="473"/>
        <end position="645"/>
    </location>
</feature>
<dbReference type="Gene3D" id="3.30.310.210">
    <property type="match status" value="1"/>
</dbReference>
<sequence>MPEGSRSKSRSASSSSSSSSSVSTTDGEGLSVIRVDSSEAGLVLGRGGATKRKIENAADVDIELVTTEEGDSNVELRGPGNNRELGRDYICFLLLHKKGESLDINLEDRDDCTWIDVPQDTIGYVTGRERSTMNSMEEETDTLMFFLDKGKHAGDGDAKPTEKLLIFGPARGRRIAQLKVGSKTDAFYLSSNALASESLSFWVRQLMSAIETKSPGFFLEDEERWNLGDKHDPKLGLTTVKMTEGQFTYALGRRGTTRRKLEKASGAIMEYIGYTAFICGTKEERRRGRDYLNYLLDQREGEVHVDTDRRDDITIIDCPEEYVGYITGHRGSELRLVEDRTGTFCFMDGADASGDVGGGGKRHADGCSFTTVVFQRGGQPEGEEEDDRHRGKVMRYWAIVDSSTLVIIFWQRRDDDDYGYHHDHHHSRHSKENPSRLLVLCFDPLRRDDAEERIRDRIEERVRQDIERGIRVPKTFDNKHSNEEVEARREEKWGPRPLQQPEKDNNDKDDEEDSGEREASPRSVSLEGDIREKSQHSKRWSSSSSSSRRSRSHSASAGRKRSRSKDDDDTEEREEAGSHHEDLSPSRDDKRSSREVEDRSSSGKRRRSPSPSAEKHHHDSPSEERDDRLDRSRSRSFRDRENEES</sequence>
<dbReference type="InterPro" id="IPR036612">
    <property type="entry name" value="KH_dom_type_1_sf"/>
</dbReference>
<dbReference type="SMART" id="SM00322">
    <property type="entry name" value="KH"/>
    <property type="match status" value="4"/>
</dbReference>
<dbReference type="InterPro" id="IPR039715">
    <property type="entry name" value="ZCCHC10"/>
</dbReference>
<feature type="domain" description="K Homology" evidence="3">
    <location>
        <begin position="109"/>
        <end position="185"/>
    </location>
</feature>
<dbReference type="PANTHER" id="PTHR13491:SF0">
    <property type="entry name" value="ZINC FINGER CCHC DOMAIN-CONTAINING PROTEIN 10"/>
    <property type="match status" value="1"/>
</dbReference>
<dbReference type="Pfam" id="PF00013">
    <property type="entry name" value="KH_1"/>
    <property type="match status" value="1"/>
</dbReference>
<dbReference type="AlphaFoldDB" id="A0A7J6RDE3"/>
<feature type="compositionally biased region" description="Basic residues" evidence="2">
    <location>
        <begin position="548"/>
        <end position="563"/>
    </location>
</feature>
<dbReference type="InterPro" id="IPR004088">
    <property type="entry name" value="KH_dom_type_1"/>
</dbReference>
<feature type="compositionally biased region" description="Low complexity" evidence="2">
    <location>
        <begin position="10"/>
        <end position="23"/>
    </location>
</feature>
<dbReference type="SUPFAM" id="SSF54791">
    <property type="entry name" value="Eukaryotic type KH-domain (KH-domain type I)"/>
    <property type="match status" value="2"/>
</dbReference>
<dbReference type="OMA" id="FRDRENE"/>
<protein>
    <recommendedName>
        <fullName evidence="3">K Homology domain-containing protein</fullName>
    </recommendedName>
</protein>
<reference evidence="4 5" key="1">
    <citation type="submission" date="2020-04" db="EMBL/GenBank/DDBJ databases">
        <title>Perkinsus olseni comparative genomics.</title>
        <authorList>
            <person name="Bogema D.R."/>
        </authorList>
    </citation>
    <scope>NUCLEOTIDE SEQUENCE [LARGE SCALE GENOMIC DNA]</scope>
    <source>
        <strain evidence="4 5">ATCC PRA-207</strain>
    </source>
</reference>
<gene>
    <name evidence="4" type="ORF">FOZ63_029546</name>
</gene>
<accession>A0A7J6RDE3</accession>
<feature type="domain" description="K Homology" evidence="3">
    <location>
        <begin position="234"/>
        <end position="297"/>
    </location>
</feature>
<evidence type="ECO:0000259" key="3">
    <source>
        <dbReference type="SMART" id="SM00322"/>
    </source>
</evidence>
<dbReference type="EMBL" id="JABANO010026305">
    <property type="protein sequence ID" value="KAF4718758.1"/>
    <property type="molecule type" value="Genomic_DNA"/>
</dbReference>
<feature type="domain" description="K Homology" evidence="3">
    <location>
        <begin position="310"/>
        <end position="459"/>
    </location>
</feature>
<dbReference type="CDD" id="cd00105">
    <property type="entry name" value="KH-I"/>
    <property type="match status" value="3"/>
</dbReference>
<dbReference type="PROSITE" id="PS50084">
    <property type="entry name" value="KH_TYPE_1"/>
    <property type="match status" value="1"/>
</dbReference>
<evidence type="ECO:0000256" key="2">
    <source>
        <dbReference type="SAM" id="MobiDB-lite"/>
    </source>
</evidence>
<evidence type="ECO:0000313" key="5">
    <source>
        <dbReference type="Proteomes" id="UP000553632"/>
    </source>
</evidence>
<feature type="non-terminal residue" evidence="4">
    <location>
        <position position="1"/>
    </location>
</feature>
<keyword evidence="5" id="KW-1185">Reference proteome</keyword>
<name>A0A7J6RDE3_PEROL</name>
<organism evidence="4 5">
    <name type="scientific">Perkinsus olseni</name>
    <name type="common">Perkinsus atlanticus</name>
    <dbReference type="NCBI Taxonomy" id="32597"/>
    <lineage>
        <taxon>Eukaryota</taxon>
        <taxon>Sar</taxon>
        <taxon>Alveolata</taxon>
        <taxon>Perkinsozoa</taxon>
        <taxon>Perkinsea</taxon>
        <taxon>Perkinsida</taxon>
        <taxon>Perkinsidae</taxon>
        <taxon>Perkinsus</taxon>
    </lineage>
</organism>
<comment type="caution">
    <text evidence="4">The sequence shown here is derived from an EMBL/GenBank/DDBJ whole genome shotgun (WGS) entry which is preliminary data.</text>
</comment>
<feature type="domain" description="K Homology" evidence="3">
    <location>
        <begin position="27"/>
        <end position="95"/>
    </location>
</feature>
<evidence type="ECO:0000256" key="1">
    <source>
        <dbReference type="PROSITE-ProRule" id="PRU00117"/>
    </source>
</evidence>
<dbReference type="GO" id="GO:0003723">
    <property type="term" value="F:RNA binding"/>
    <property type="evidence" value="ECO:0007669"/>
    <property type="project" value="UniProtKB-UniRule"/>
</dbReference>
<keyword evidence="1" id="KW-0694">RNA-binding</keyword>
<feature type="compositionally biased region" description="Basic and acidic residues" evidence="2">
    <location>
        <begin position="473"/>
        <end position="494"/>
    </location>
</feature>
<feature type="compositionally biased region" description="Basic and acidic residues" evidence="2">
    <location>
        <begin position="575"/>
        <end position="601"/>
    </location>
</feature>
<dbReference type="InterPro" id="IPR004087">
    <property type="entry name" value="KH_dom"/>
</dbReference>
<feature type="compositionally biased region" description="Basic and acidic residues" evidence="2">
    <location>
        <begin position="613"/>
        <end position="645"/>
    </location>
</feature>
<feature type="region of interest" description="Disordered" evidence="2">
    <location>
        <begin position="1"/>
        <end position="30"/>
    </location>
</feature>
<dbReference type="PANTHER" id="PTHR13491">
    <property type="entry name" value="ZCCHC10 PROTEIN"/>
    <property type="match status" value="1"/>
</dbReference>